<organism evidence="7 8">
    <name type="scientific">Paenibacillus swuensis</name>
    <dbReference type="NCBI Taxonomy" id="1178515"/>
    <lineage>
        <taxon>Bacteria</taxon>
        <taxon>Bacillati</taxon>
        <taxon>Bacillota</taxon>
        <taxon>Bacilli</taxon>
        <taxon>Bacillales</taxon>
        <taxon>Paenibacillaceae</taxon>
        <taxon>Paenibacillus</taxon>
    </lineage>
</organism>
<keyword evidence="3" id="KW-0010">Activator</keyword>
<dbReference type="PROSITE" id="PS50042">
    <property type="entry name" value="CNMP_BINDING_3"/>
    <property type="match status" value="1"/>
</dbReference>
<dbReference type="CDD" id="cd00038">
    <property type="entry name" value="CAP_ED"/>
    <property type="match status" value="1"/>
</dbReference>
<dbReference type="SUPFAM" id="SSF46785">
    <property type="entry name" value="Winged helix' DNA-binding domain"/>
    <property type="match status" value="1"/>
</dbReference>
<dbReference type="InterPro" id="IPR036388">
    <property type="entry name" value="WH-like_DNA-bd_sf"/>
</dbReference>
<reference evidence="7 8" key="1">
    <citation type="submission" date="2015-01" db="EMBL/GenBank/DDBJ databases">
        <title>Paenibacillus swuensis/DY6/whole genome sequencing.</title>
        <authorList>
            <person name="Kim M.K."/>
            <person name="Srinivasan S."/>
            <person name="Lee J.-J."/>
        </authorList>
    </citation>
    <scope>NUCLEOTIDE SEQUENCE [LARGE SCALE GENOMIC DNA]</scope>
    <source>
        <strain evidence="7 8">DY6</strain>
    </source>
</reference>
<dbReference type="STRING" id="1178515.SY83_19925"/>
<dbReference type="SMART" id="SM00419">
    <property type="entry name" value="HTH_CRP"/>
    <property type="match status" value="1"/>
</dbReference>
<evidence type="ECO:0000256" key="2">
    <source>
        <dbReference type="ARBA" id="ARBA00023125"/>
    </source>
</evidence>
<evidence type="ECO:0000313" key="8">
    <source>
        <dbReference type="Proteomes" id="UP000076927"/>
    </source>
</evidence>
<evidence type="ECO:0000259" key="5">
    <source>
        <dbReference type="PROSITE" id="PS50042"/>
    </source>
</evidence>
<dbReference type="PATRIC" id="fig|1178515.4.peg.4031"/>
<dbReference type="Pfam" id="PF13545">
    <property type="entry name" value="HTH_Crp_2"/>
    <property type="match status" value="1"/>
</dbReference>
<dbReference type="InterPro" id="IPR018490">
    <property type="entry name" value="cNMP-bd_dom_sf"/>
</dbReference>
<evidence type="ECO:0000259" key="6">
    <source>
        <dbReference type="PROSITE" id="PS51063"/>
    </source>
</evidence>
<dbReference type="Gene3D" id="1.10.10.10">
    <property type="entry name" value="Winged helix-like DNA-binding domain superfamily/Winged helix DNA-binding domain"/>
    <property type="match status" value="1"/>
</dbReference>
<proteinExistence type="predicted"/>
<dbReference type="GO" id="GO:0003677">
    <property type="term" value="F:DNA binding"/>
    <property type="evidence" value="ECO:0007669"/>
    <property type="project" value="UniProtKB-KW"/>
</dbReference>
<dbReference type="Gene3D" id="2.60.120.10">
    <property type="entry name" value="Jelly Rolls"/>
    <property type="match status" value="1"/>
</dbReference>
<sequence>MNDNKNWALSQHSMFKDLSEKDLNELDQIALFNHYEMIPINTVIQTPGSAKEGLFFLKQGKIRLYKISPEGKQYTIGILGNGSMYGSLNMLSFNTDNLYMETMIDTFICGVKKEPFEQFLIQRPELGMKFLKELSARIKERDEMLEALALGSLQDRILYLLLKLAVKYGIPKEEGFVLIDIHITHQDVANMVAATREAVTIVLKRMINLGLIRTGRKEIMIHLEQVEKCMEGKFS</sequence>
<dbReference type="KEGG" id="pswu:SY83_19925"/>
<dbReference type="GO" id="GO:0005829">
    <property type="term" value="C:cytosol"/>
    <property type="evidence" value="ECO:0007669"/>
    <property type="project" value="TreeGrafter"/>
</dbReference>
<feature type="domain" description="HTH crp-type" evidence="6">
    <location>
        <begin position="151"/>
        <end position="225"/>
    </location>
</feature>
<dbReference type="InterPro" id="IPR050397">
    <property type="entry name" value="Env_Response_Regulators"/>
</dbReference>
<keyword evidence="2" id="KW-0238">DNA-binding</keyword>
<accession>A0A172TMR7</accession>
<dbReference type="PANTHER" id="PTHR24567">
    <property type="entry name" value="CRP FAMILY TRANSCRIPTIONAL REGULATORY PROTEIN"/>
    <property type="match status" value="1"/>
</dbReference>
<dbReference type="AlphaFoldDB" id="A0A172TMR7"/>
<dbReference type="Proteomes" id="UP000076927">
    <property type="component" value="Chromosome"/>
</dbReference>
<dbReference type="InterPro" id="IPR000595">
    <property type="entry name" value="cNMP-bd_dom"/>
</dbReference>
<evidence type="ECO:0000256" key="4">
    <source>
        <dbReference type="ARBA" id="ARBA00023163"/>
    </source>
</evidence>
<dbReference type="Pfam" id="PF00027">
    <property type="entry name" value="cNMP_binding"/>
    <property type="match status" value="1"/>
</dbReference>
<name>A0A172TMR7_9BACL</name>
<dbReference type="RefSeq" id="WP_068609718.1">
    <property type="nucleotide sequence ID" value="NZ_CP011388.1"/>
</dbReference>
<protein>
    <recommendedName>
        <fullName evidence="9">cAMP-binding protein</fullName>
    </recommendedName>
</protein>
<dbReference type="InterPro" id="IPR014710">
    <property type="entry name" value="RmlC-like_jellyroll"/>
</dbReference>
<dbReference type="InterPro" id="IPR012318">
    <property type="entry name" value="HTH_CRP"/>
</dbReference>
<keyword evidence="8" id="KW-1185">Reference proteome</keyword>
<dbReference type="PANTHER" id="PTHR24567:SF28">
    <property type="entry name" value="LISTERIOLYSIN REGULATORY PROTEIN"/>
    <property type="match status" value="1"/>
</dbReference>
<dbReference type="InterPro" id="IPR036390">
    <property type="entry name" value="WH_DNA-bd_sf"/>
</dbReference>
<dbReference type="SMART" id="SM00100">
    <property type="entry name" value="cNMP"/>
    <property type="match status" value="1"/>
</dbReference>
<keyword evidence="1" id="KW-0805">Transcription regulation</keyword>
<evidence type="ECO:0008006" key="9">
    <source>
        <dbReference type="Google" id="ProtNLM"/>
    </source>
</evidence>
<dbReference type="SUPFAM" id="SSF51206">
    <property type="entry name" value="cAMP-binding domain-like"/>
    <property type="match status" value="1"/>
</dbReference>
<evidence type="ECO:0000256" key="1">
    <source>
        <dbReference type="ARBA" id="ARBA00023015"/>
    </source>
</evidence>
<dbReference type="EMBL" id="CP011388">
    <property type="protein sequence ID" value="ANE48184.1"/>
    <property type="molecule type" value="Genomic_DNA"/>
</dbReference>
<dbReference type="GO" id="GO:0003700">
    <property type="term" value="F:DNA-binding transcription factor activity"/>
    <property type="evidence" value="ECO:0007669"/>
    <property type="project" value="TreeGrafter"/>
</dbReference>
<dbReference type="CDD" id="cd00092">
    <property type="entry name" value="HTH_CRP"/>
    <property type="match status" value="1"/>
</dbReference>
<evidence type="ECO:0000313" key="7">
    <source>
        <dbReference type="EMBL" id="ANE48184.1"/>
    </source>
</evidence>
<dbReference type="PROSITE" id="PS51063">
    <property type="entry name" value="HTH_CRP_2"/>
    <property type="match status" value="1"/>
</dbReference>
<evidence type="ECO:0000256" key="3">
    <source>
        <dbReference type="ARBA" id="ARBA00023159"/>
    </source>
</evidence>
<dbReference type="OrthoDB" id="9812325at2"/>
<gene>
    <name evidence="7" type="ORF">SY83_19925</name>
</gene>
<keyword evidence="4" id="KW-0804">Transcription</keyword>
<feature type="domain" description="Cyclic nucleotide-binding" evidence="5">
    <location>
        <begin position="14"/>
        <end position="137"/>
    </location>
</feature>